<reference evidence="1 2" key="1">
    <citation type="journal article" date="2016" name="Nat. Commun.">
        <title>Extremotolerant tardigrade genome and improved radiotolerance of human cultured cells by tardigrade-unique protein.</title>
        <authorList>
            <person name="Hashimoto T."/>
            <person name="Horikawa D.D."/>
            <person name="Saito Y."/>
            <person name="Kuwahara H."/>
            <person name="Kozuka-Hata H."/>
            <person name="Shin-I T."/>
            <person name="Minakuchi Y."/>
            <person name="Ohishi K."/>
            <person name="Motoyama A."/>
            <person name="Aizu T."/>
            <person name="Enomoto A."/>
            <person name="Kondo K."/>
            <person name="Tanaka S."/>
            <person name="Hara Y."/>
            <person name="Koshikawa S."/>
            <person name="Sagara H."/>
            <person name="Miura T."/>
            <person name="Yokobori S."/>
            <person name="Miyagawa K."/>
            <person name="Suzuki Y."/>
            <person name="Kubo T."/>
            <person name="Oyama M."/>
            <person name="Kohara Y."/>
            <person name="Fujiyama A."/>
            <person name="Arakawa K."/>
            <person name="Katayama T."/>
            <person name="Toyoda A."/>
            <person name="Kunieda T."/>
        </authorList>
    </citation>
    <scope>NUCLEOTIDE SEQUENCE [LARGE SCALE GENOMIC DNA]</scope>
    <source>
        <strain evidence="1 2">YOKOZUNA-1</strain>
    </source>
</reference>
<sequence length="121" mass="13661">MTKLIFLMVCGRKSTPLLRRMTELVLLHGEFLPSFSTFLIQLIILTLRHFTFPKLKTHECSSWLLVLSLCGPGEFSAQYTAVITAAKRVSHFAQVLPPTHTTYYSENVKKHGKGNTQSVLP</sequence>
<comment type="caution">
    <text evidence="1">The sequence shown here is derived from an EMBL/GenBank/DDBJ whole genome shotgun (WGS) entry which is preliminary data.</text>
</comment>
<organism evidence="1 2">
    <name type="scientific">Ramazzottius varieornatus</name>
    <name type="common">Water bear</name>
    <name type="synonym">Tardigrade</name>
    <dbReference type="NCBI Taxonomy" id="947166"/>
    <lineage>
        <taxon>Eukaryota</taxon>
        <taxon>Metazoa</taxon>
        <taxon>Ecdysozoa</taxon>
        <taxon>Tardigrada</taxon>
        <taxon>Eutardigrada</taxon>
        <taxon>Parachela</taxon>
        <taxon>Hypsibioidea</taxon>
        <taxon>Ramazzottiidae</taxon>
        <taxon>Ramazzottius</taxon>
    </lineage>
</organism>
<proteinExistence type="predicted"/>
<dbReference type="Proteomes" id="UP000186922">
    <property type="component" value="Unassembled WGS sequence"/>
</dbReference>
<gene>
    <name evidence="1" type="primary">RvY_14617</name>
    <name evidence="1" type="synonym">RvY_14617.2</name>
    <name evidence="1" type="ORF">RvY_14617-2</name>
</gene>
<name>A0A1D1VRX5_RAMVA</name>
<protein>
    <submittedName>
        <fullName evidence="1">Uncharacterized protein</fullName>
    </submittedName>
</protein>
<dbReference type="AlphaFoldDB" id="A0A1D1VRX5"/>
<accession>A0A1D1VRX5</accession>
<evidence type="ECO:0000313" key="1">
    <source>
        <dbReference type="EMBL" id="GAV04317.1"/>
    </source>
</evidence>
<dbReference type="EMBL" id="BDGG01000010">
    <property type="protein sequence ID" value="GAV04317.1"/>
    <property type="molecule type" value="Genomic_DNA"/>
</dbReference>
<evidence type="ECO:0000313" key="2">
    <source>
        <dbReference type="Proteomes" id="UP000186922"/>
    </source>
</evidence>
<keyword evidence="2" id="KW-1185">Reference proteome</keyword>